<gene>
    <name evidence="1" type="ORF">PEGY_LOCUS10540</name>
</gene>
<keyword evidence="2" id="KW-1185">Reference proteome</keyword>
<proteinExistence type="predicted"/>
<reference evidence="1" key="1">
    <citation type="submission" date="2021-07" db="EMBL/GenBank/DDBJ databases">
        <authorList>
            <person name="Branca A.L. A."/>
        </authorList>
    </citation>
    <scope>NUCLEOTIDE SEQUENCE</scope>
</reference>
<protein>
    <recommendedName>
        <fullName evidence="3">ASCH domain-containing protein</fullName>
    </recommendedName>
</protein>
<name>A0A9W4KMC9_9EURO</name>
<dbReference type="Proteomes" id="UP001154252">
    <property type="component" value="Unassembled WGS sequence"/>
</dbReference>
<dbReference type="EMBL" id="CAJVRC010000903">
    <property type="protein sequence ID" value="CAG8909743.1"/>
    <property type="molecule type" value="Genomic_DNA"/>
</dbReference>
<dbReference type="OrthoDB" id="2149705at2759"/>
<sequence length="187" mass="21196">MRKHPASTHIHTIPFEKVQVHQTAIKMAKSTSDIFMSIKPEHMQNIASGSKNHEYRSYLLPPSIKHIWFYTTSPIKRIEYVARVSPGKIPGEVPDDGGIGNAEFNAGLKEAKYGYEILALWRLKMPVSLEKALVEGVLKGAPQKYCWVSLDFLGRFLLDGQDLLFSRTDDVQLREEEGQYNRLHSAG</sequence>
<dbReference type="InterPro" id="IPR015947">
    <property type="entry name" value="PUA-like_sf"/>
</dbReference>
<evidence type="ECO:0000313" key="1">
    <source>
        <dbReference type="EMBL" id="CAG8909743.1"/>
    </source>
</evidence>
<accession>A0A9W4KMC9</accession>
<comment type="caution">
    <text evidence="1">The sequence shown here is derived from an EMBL/GenBank/DDBJ whole genome shotgun (WGS) entry which is preliminary data.</text>
</comment>
<evidence type="ECO:0000313" key="2">
    <source>
        <dbReference type="Proteomes" id="UP001154252"/>
    </source>
</evidence>
<organism evidence="1 2">
    <name type="scientific">Penicillium egyptiacum</name>
    <dbReference type="NCBI Taxonomy" id="1303716"/>
    <lineage>
        <taxon>Eukaryota</taxon>
        <taxon>Fungi</taxon>
        <taxon>Dikarya</taxon>
        <taxon>Ascomycota</taxon>
        <taxon>Pezizomycotina</taxon>
        <taxon>Eurotiomycetes</taxon>
        <taxon>Eurotiomycetidae</taxon>
        <taxon>Eurotiales</taxon>
        <taxon>Aspergillaceae</taxon>
        <taxon>Penicillium</taxon>
    </lineage>
</organism>
<dbReference type="AlphaFoldDB" id="A0A9W4KMC9"/>
<dbReference type="SUPFAM" id="SSF88697">
    <property type="entry name" value="PUA domain-like"/>
    <property type="match status" value="1"/>
</dbReference>
<evidence type="ECO:0008006" key="3">
    <source>
        <dbReference type="Google" id="ProtNLM"/>
    </source>
</evidence>